<evidence type="ECO:0000313" key="5">
    <source>
        <dbReference type="Proteomes" id="UP001358417"/>
    </source>
</evidence>
<dbReference type="Gene3D" id="3.40.50.720">
    <property type="entry name" value="NAD(P)-binding Rossmann-like Domain"/>
    <property type="match status" value="1"/>
</dbReference>
<keyword evidence="2" id="KW-0560">Oxidoreductase</keyword>
<keyword evidence="5" id="KW-1185">Reference proteome</keyword>
<name>A0AAV9MUE9_9EURO</name>
<evidence type="ECO:0000313" key="4">
    <source>
        <dbReference type="EMBL" id="KAK5045056.1"/>
    </source>
</evidence>
<dbReference type="GO" id="GO:0016491">
    <property type="term" value="F:oxidoreductase activity"/>
    <property type="evidence" value="ECO:0007669"/>
    <property type="project" value="UniProtKB-KW"/>
</dbReference>
<dbReference type="EMBL" id="JAVRRD010000040">
    <property type="protein sequence ID" value="KAK5045056.1"/>
    <property type="molecule type" value="Genomic_DNA"/>
</dbReference>
<feature type="domain" description="NmrA-like" evidence="3">
    <location>
        <begin position="7"/>
        <end position="231"/>
    </location>
</feature>
<dbReference type="InterPro" id="IPR045312">
    <property type="entry name" value="PCBER-like"/>
</dbReference>
<evidence type="ECO:0000259" key="3">
    <source>
        <dbReference type="Pfam" id="PF05368"/>
    </source>
</evidence>
<accession>A0AAV9MUE9</accession>
<evidence type="ECO:0000256" key="1">
    <source>
        <dbReference type="ARBA" id="ARBA00022857"/>
    </source>
</evidence>
<evidence type="ECO:0000256" key="2">
    <source>
        <dbReference type="ARBA" id="ARBA00023002"/>
    </source>
</evidence>
<protein>
    <recommendedName>
        <fullName evidence="3">NmrA-like domain-containing protein</fullName>
    </recommendedName>
</protein>
<proteinExistence type="predicted"/>
<keyword evidence="1" id="KW-0521">NADP</keyword>
<dbReference type="Pfam" id="PF05368">
    <property type="entry name" value="NmrA"/>
    <property type="match status" value="1"/>
</dbReference>
<dbReference type="RefSeq" id="XP_064700695.1">
    <property type="nucleotide sequence ID" value="XM_064853741.1"/>
</dbReference>
<dbReference type="InterPro" id="IPR051609">
    <property type="entry name" value="NmrA/Isoflavone_reductase-like"/>
</dbReference>
<dbReference type="SUPFAM" id="SSF51735">
    <property type="entry name" value="NAD(P)-binding Rossmann-fold domains"/>
    <property type="match status" value="1"/>
</dbReference>
<dbReference type="Gene3D" id="3.90.25.10">
    <property type="entry name" value="UDP-galactose 4-epimerase, domain 1"/>
    <property type="match status" value="1"/>
</dbReference>
<dbReference type="GeneID" id="89978362"/>
<gene>
    <name evidence="4" type="ORF">LTR84_010204</name>
</gene>
<sequence>MAGASIKKVLVIGGGGNLGPAILKALAGDSTFTVSILARRSGSSTYPAGIRVTTVDDSYPEAQLRSVFKHQDAIICALSLQSIGEQIKFIDCAVEAGVKVFVPAEFGGNKEAAGPMAGEKLPLHDTKDLVLEHLRQAESKGLSWTAVATGPFIDWGLSNGFLGFDIASRQAKIYGTGDEVWTGTTVENIGLAVARLLLKPEYVRNRFIYIYSVRTTQNQVLKALESATSYTWDVQNLTWEEEIPRGRKLLELGNRAGVVPLILSYFFRPGMGADFVNDVAPDNALLGLSTQGIEGIVQGVLSSI</sequence>
<comment type="caution">
    <text evidence="4">The sequence shown here is derived from an EMBL/GenBank/DDBJ whole genome shotgun (WGS) entry which is preliminary data.</text>
</comment>
<dbReference type="InterPro" id="IPR036291">
    <property type="entry name" value="NAD(P)-bd_dom_sf"/>
</dbReference>
<dbReference type="PANTHER" id="PTHR47706:SF9">
    <property type="entry name" value="NMRA-LIKE DOMAIN-CONTAINING PROTEIN-RELATED"/>
    <property type="match status" value="1"/>
</dbReference>
<dbReference type="AlphaFoldDB" id="A0AAV9MUE9"/>
<dbReference type="Proteomes" id="UP001358417">
    <property type="component" value="Unassembled WGS sequence"/>
</dbReference>
<dbReference type="InterPro" id="IPR008030">
    <property type="entry name" value="NmrA-like"/>
</dbReference>
<dbReference type="CDD" id="cd05259">
    <property type="entry name" value="PCBER_SDR_a"/>
    <property type="match status" value="1"/>
</dbReference>
<organism evidence="4 5">
    <name type="scientific">Exophiala bonariae</name>
    <dbReference type="NCBI Taxonomy" id="1690606"/>
    <lineage>
        <taxon>Eukaryota</taxon>
        <taxon>Fungi</taxon>
        <taxon>Dikarya</taxon>
        <taxon>Ascomycota</taxon>
        <taxon>Pezizomycotina</taxon>
        <taxon>Eurotiomycetes</taxon>
        <taxon>Chaetothyriomycetidae</taxon>
        <taxon>Chaetothyriales</taxon>
        <taxon>Herpotrichiellaceae</taxon>
        <taxon>Exophiala</taxon>
    </lineage>
</organism>
<dbReference type="PANTHER" id="PTHR47706">
    <property type="entry name" value="NMRA-LIKE FAMILY PROTEIN"/>
    <property type="match status" value="1"/>
</dbReference>
<reference evidence="4 5" key="1">
    <citation type="submission" date="2023-08" db="EMBL/GenBank/DDBJ databases">
        <title>Black Yeasts Isolated from many extreme environments.</title>
        <authorList>
            <person name="Coleine C."/>
            <person name="Stajich J.E."/>
            <person name="Selbmann L."/>
        </authorList>
    </citation>
    <scope>NUCLEOTIDE SEQUENCE [LARGE SCALE GENOMIC DNA]</scope>
    <source>
        <strain evidence="4 5">CCFEE 5792</strain>
    </source>
</reference>